<organism evidence="2 3">
    <name type="scientific">Immersiella caudata</name>
    <dbReference type="NCBI Taxonomy" id="314043"/>
    <lineage>
        <taxon>Eukaryota</taxon>
        <taxon>Fungi</taxon>
        <taxon>Dikarya</taxon>
        <taxon>Ascomycota</taxon>
        <taxon>Pezizomycotina</taxon>
        <taxon>Sordariomycetes</taxon>
        <taxon>Sordariomycetidae</taxon>
        <taxon>Sordariales</taxon>
        <taxon>Lasiosphaeriaceae</taxon>
        <taxon>Immersiella</taxon>
    </lineage>
</organism>
<keyword evidence="1" id="KW-1133">Transmembrane helix</keyword>
<dbReference type="EMBL" id="JAULSU010000007">
    <property type="protein sequence ID" value="KAK0611755.1"/>
    <property type="molecule type" value="Genomic_DNA"/>
</dbReference>
<keyword evidence="3" id="KW-1185">Reference proteome</keyword>
<dbReference type="AlphaFoldDB" id="A0AA39WC42"/>
<name>A0AA39WC42_9PEZI</name>
<gene>
    <name evidence="2" type="ORF">B0T14DRAFT_571619</name>
</gene>
<proteinExistence type="predicted"/>
<evidence type="ECO:0000256" key="1">
    <source>
        <dbReference type="SAM" id="Phobius"/>
    </source>
</evidence>
<dbReference type="Proteomes" id="UP001175000">
    <property type="component" value="Unassembled WGS sequence"/>
</dbReference>
<comment type="caution">
    <text evidence="2">The sequence shown here is derived from an EMBL/GenBank/DDBJ whole genome shotgun (WGS) entry which is preliminary data.</text>
</comment>
<protein>
    <submittedName>
        <fullName evidence="2">Uncharacterized protein</fullName>
    </submittedName>
</protein>
<accession>A0AA39WC42</accession>
<keyword evidence="1" id="KW-0812">Transmembrane</keyword>
<feature type="transmembrane region" description="Helical" evidence="1">
    <location>
        <begin position="166"/>
        <end position="190"/>
    </location>
</feature>
<sequence length="377" mass="41490">MSSWFPICQDESGGWRLDIVALLAVTGDSFIGEHAQALTSSTLCLLPRIMPAPHALLQPRRPTSLPAEGAKVTSVYGDTVLDSVPFFANIIHPIDQLRPFSFRQPGNDPENGESQLKPIRRQPTIAEKYADMVSNAPQLPLRRTLTPEVHVLLNNTPKRYAIPPALYSPLQILSVFSFLMSIGLIIAGIIWKDGTAVVAVCLLSLSTSVIGYAAWWSPLLMARPARSGQALPGDVIIRSRESAVLLIKCKEEIARELYAGLEECHYVSTGAKYRIFMTLGAILMMPSVILLGNCTFRMQLLVGAFYLFLNVAYWVVGMLPLRYSWDLSRYMVQDITPADAESAYFAAGPDPYEGVPTLARTLCGPQNSPVFAVHPRT</sequence>
<feature type="transmembrane region" description="Helical" evidence="1">
    <location>
        <begin position="298"/>
        <end position="321"/>
    </location>
</feature>
<feature type="transmembrane region" description="Helical" evidence="1">
    <location>
        <begin position="196"/>
        <end position="216"/>
    </location>
</feature>
<keyword evidence="1" id="KW-0472">Membrane</keyword>
<feature type="transmembrane region" description="Helical" evidence="1">
    <location>
        <begin position="275"/>
        <end position="292"/>
    </location>
</feature>
<evidence type="ECO:0000313" key="2">
    <source>
        <dbReference type="EMBL" id="KAK0611755.1"/>
    </source>
</evidence>
<reference evidence="2" key="1">
    <citation type="submission" date="2023-06" db="EMBL/GenBank/DDBJ databases">
        <title>Genome-scale phylogeny and comparative genomics of the fungal order Sordariales.</title>
        <authorList>
            <consortium name="Lawrence Berkeley National Laboratory"/>
            <person name="Hensen N."/>
            <person name="Bonometti L."/>
            <person name="Westerberg I."/>
            <person name="Brannstrom I.O."/>
            <person name="Guillou S."/>
            <person name="Cros-Aarteil S."/>
            <person name="Calhoun S."/>
            <person name="Haridas S."/>
            <person name="Kuo A."/>
            <person name="Mondo S."/>
            <person name="Pangilinan J."/>
            <person name="Riley R."/>
            <person name="Labutti K."/>
            <person name="Andreopoulos B."/>
            <person name="Lipzen A."/>
            <person name="Chen C."/>
            <person name="Yanf M."/>
            <person name="Daum C."/>
            <person name="Ng V."/>
            <person name="Clum A."/>
            <person name="Steindorff A."/>
            <person name="Ohm R."/>
            <person name="Martin F."/>
            <person name="Silar P."/>
            <person name="Natvig D."/>
            <person name="Lalanne C."/>
            <person name="Gautier V."/>
            <person name="Ament-Velasquez S.L."/>
            <person name="Kruys A."/>
            <person name="Hutchinson M.I."/>
            <person name="Powell A.J."/>
            <person name="Barry K."/>
            <person name="Miller A.N."/>
            <person name="Grigoriev I.V."/>
            <person name="Debuchy R."/>
            <person name="Gladieux P."/>
            <person name="Thoren M.H."/>
            <person name="Johannesson H."/>
        </authorList>
    </citation>
    <scope>NUCLEOTIDE SEQUENCE</scope>
    <source>
        <strain evidence="2">CBS 606.72</strain>
    </source>
</reference>
<evidence type="ECO:0000313" key="3">
    <source>
        <dbReference type="Proteomes" id="UP001175000"/>
    </source>
</evidence>